<protein>
    <submittedName>
        <fullName evidence="2">Uncharacterized protein</fullName>
    </submittedName>
</protein>
<evidence type="ECO:0000256" key="1">
    <source>
        <dbReference type="SAM" id="MobiDB-lite"/>
    </source>
</evidence>
<accession>A0AA35S0C1</accession>
<feature type="non-terminal residue" evidence="2">
    <location>
        <position position="1"/>
    </location>
</feature>
<name>A0AA35S0C1_GEOBA</name>
<organism evidence="2 3">
    <name type="scientific">Geodia barretti</name>
    <name type="common">Barrett's horny sponge</name>
    <dbReference type="NCBI Taxonomy" id="519541"/>
    <lineage>
        <taxon>Eukaryota</taxon>
        <taxon>Metazoa</taxon>
        <taxon>Porifera</taxon>
        <taxon>Demospongiae</taxon>
        <taxon>Heteroscleromorpha</taxon>
        <taxon>Tetractinellida</taxon>
        <taxon>Astrophorina</taxon>
        <taxon>Geodiidae</taxon>
        <taxon>Geodia</taxon>
    </lineage>
</organism>
<sequence length="95" mass="10746">LPLSSQTSAAFCLHWTATISSSRWPPSHLHPHHLSLLHHLRLLTPEVVASSPQLHFCPSGSPERVWPSLLLLPPPHRLDSTSSWGRPPRCRSRDW</sequence>
<feature type="region of interest" description="Disordered" evidence="1">
    <location>
        <begin position="74"/>
        <end position="95"/>
    </location>
</feature>
<comment type="caution">
    <text evidence="2">The sequence shown here is derived from an EMBL/GenBank/DDBJ whole genome shotgun (WGS) entry which is preliminary data.</text>
</comment>
<dbReference type="Proteomes" id="UP001174909">
    <property type="component" value="Unassembled WGS sequence"/>
</dbReference>
<dbReference type="EMBL" id="CASHTH010001826">
    <property type="protein sequence ID" value="CAI8020377.1"/>
    <property type="molecule type" value="Genomic_DNA"/>
</dbReference>
<dbReference type="AlphaFoldDB" id="A0AA35S0C1"/>
<evidence type="ECO:0000313" key="3">
    <source>
        <dbReference type="Proteomes" id="UP001174909"/>
    </source>
</evidence>
<proteinExistence type="predicted"/>
<evidence type="ECO:0000313" key="2">
    <source>
        <dbReference type="EMBL" id="CAI8020377.1"/>
    </source>
</evidence>
<keyword evidence="3" id="KW-1185">Reference proteome</keyword>
<gene>
    <name evidence="2" type="ORF">GBAR_LOCUS12197</name>
</gene>
<reference evidence="2" key="1">
    <citation type="submission" date="2023-03" db="EMBL/GenBank/DDBJ databases">
        <authorList>
            <person name="Steffen K."/>
            <person name="Cardenas P."/>
        </authorList>
    </citation>
    <scope>NUCLEOTIDE SEQUENCE</scope>
</reference>